<evidence type="ECO:0000313" key="9">
    <source>
        <dbReference type="EMBL" id="AUP80309.1"/>
    </source>
</evidence>
<protein>
    <submittedName>
        <fullName evidence="9">Peptidase M3</fullName>
    </submittedName>
</protein>
<keyword evidence="10" id="KW-1185">Reference proteome</keyword>
<dbReference type="InterPro" id="IPR045090">
    <property type="entry name" value="Pept_M3A_M3B"/>
</dbReference>
<keyword evidence="6 7" id="KW-0482">Metalloprotease</keyword>
<gene>
    <name evidence="9" type="ORF">C1H87_16980</name>
</gene>
<sequence>MTKNILVKPFETVYNSAPFSKINNDDFLPAFKQAIANAKTEIDAIAKSDEAPTFKNTIEALDFSGEQLDRISSIFFNLNSAETNDTIQKIAQEVSPLLSEFSNDITLNEDLFKRIKTVYDAKDSLNLTVEQSTLLDKRYKSFSRNGANLPEDKKQELRDIDKQLSQLTLKFGENVLAETNAFEMLIDNEDHLSGLPEGAKEAAKQLAESRKKEGWLFTLDYPSYIPFMTYADNRELRKKLALAAGAKAFKGDALDNQDTILQIVKLRFQRANLLGYKTHAHFVLEERMSKTPENVDSFLNELLEKAKPAAEREFKNLEKFAKDLDGIDHLEKWDGAYYSEKLKQKLFSLDDEKLKPYFKLENVINGAFTIANKLFDLNFEEIDTIDKYHDEVLTYKVTNNKGDLVSIFYADFFPRAGKRNGAWMTSYKPQYVKNGTNSRPHVSIVCNFTKPVEGATKSKPSLLTFNEVTTLFHEFGHALHGMLADTTYPSLSGTNVFWDFVELPSQILENWCYEKEALELFATHYETGELIPMDLVEKIKESATFHEGMQTLRQLSFGLLDMSWHAGDSSESITSVKAHETEAFKNTTLYPEVAENCMSTSFSHIFQGGYSSGYYSYKWAEVLDADAFEYFKEAGIFNKDVANKFKDHVLSQGGTENPMTLYERFRGQKPKPEALLRRAGLLK</sequence>
<dbReference type="CDD" id="cd06456">
    <property type="entry name" value="M3A_DCP"/>
    <property type="match status" value="1"/>
</dbReference>
<dbReference type="GO" id="GO:0004222">
    <property type="term" value="F:metalloendopeptidase activity"/>
    <property type="evidence" value="ECO:0007669"/>
    <property type="project" value="InterPro"/>
</dbReference>
<name>A0A2K9PTE0_9FLAO</name>
<evidence type="ECO:0000256" key="2">
    <source>
        <dbReference type="ARBA" id="ARBA00022670"/>
    </source>
</evidence>
<keyword evidence="3 7" id="KW-0479">Metal-binding</keyword>
<dbReference type="KEGG" id="fek:C1H87_16980"/>
<dbReference type="GO" id="GO:0006508">
    <property type="term" value="P:proteolysis"/>
    <property type="evidence" value="ECO:0007669"/>
    <property type="project" value="UniProtKB-KW"/>
</dbReference>
<comment type="cofactor">
    <cofactor evidence="7">
        <name>Zn(2+)</name>
        <dbReference type="ChEBI" id="CHEBI:29105"/>
    </cofactor>
    <text evidence="7">Binds 1 zinc ion.</text>
</comment>
<reference evidence="9 10" key="1">
    <citation type="submission" date="2018-01" db="EMBL/GenBank/DDBJ databases">
        <title>Complete genome sequence of Flavivirga eckloniae ECD14 isolated from seaweed Ecklonia cava.</title>
        <authorList>
            <person name="Lee J.H."/>
            <person name="Baik K.S."/>
            <person name="Seong C.N."/>
        </authorList>
    </citation>
    <scope>NUCLEOTIDE SEQUENCE [LARGE SCALE GENOMIC DNA]</scope>
    <source>
        <strain evidence="9 10">ECD14</strain>
    </source>
</reference>
<accession>A0A2K9PTE0</accession>
<keyword evidence="5 7" id="KW-0862">Zinc</keyword>
<feature type="domain" description="Peptidase M3A/M3B catalytic" evidence="8">
    <location>
        <begin position="227"/>
        <end position="680"/>
    </location>
</feature>
<dbReference type="EMBL" id="CP025791">
    <property type="protein sequence ID" value="AUP80309.1"/>
    <property type="molecule type" value="Genomic_DNA"/>
</dbReference>
<dbReference type="GO" id="GO:0005829">
    <property type="term" value="C:cytosol"/>
    <property type="evidence" value="ECO:0007669"/>
    <property type="project" value="TreeGrafter"/>
</dbReference>
<evidence type="ECO:0000256" key="6">
    <source>
        <dbReference type="ARBA" id="ARBA00023049"/>
    </source>
</evidence>
<evidence type="ECO:0000256" key="3">
    <source>
        <dbReference type="ARBA" id="ARBA00022723"/>
    </source>
</evidence>
<dbReference type="RefSeq" id="WP_102756961.1">
    <property type="nucleotide sequence ID" value="NZ_CP025791.1"/>
</dbReference>
<dbReference type="InterPro" id="IPR034005">
    <property type="entry name" value="M3A_DCP"/>
</dbReference>
<dbReference type="InterPro" id="IPR024080">
    <property type="entry name" value="Neurolysin/TOP_N"/>
</dbReference>
<dbReference type="AlphaFoldDB" id="A0A2K9PTE0"/>
<dbReference type="InterPro" id="IPR024079">
    <property type="entry name" value="MetalloPept_cat_dom_sf"/>
</dbReference>
<dbReference type="SUPFAM" id="SSF55486">
    <property type="entry name" value="Metalloproteases ('zincins'), catalytic domain"/>
    <property type="match status" value="1"/>
</dbReference>
<dbReference type="Pfam" id="PF01432">
    <property type="entry name" value="Peptidase_M3"/>
    <property type="match status" value="1"/>
</dbReference>
<dbReference type="Gene3D" id="1.10.1370.10">
    <property type="entry name" value="Neurolysin, domain 3"/>
    <property type="match status" value="1"/>
</dbReference>
<dbReference type="GO" id="GO:0046872">
    <property type="term" value="F:metal ion binding"/>
    <property type="evidence" value="ECO:0007669"/>
    <property type="project" value="UniProtKB-UniRule"/>
</dbReference>
<dbReference type="Proteomes" id="UP000235826">
    <property type="component" value="Chromosome"/>
</dbReference>
<proteinExistence type="inferred from homology"/>
<dbReference type="Gene3D" id="1.20.1050.40">
    <property type="entry name" value="Endopeptidase. Chain P, domain 1"/>
    <property type="match status" value="1"/>
</dbReference>
<evidence type="ECO:0000256" key="4">
    <source>
        <dbReference type="ARBA" id="ARBA00022801"/>
    </source>
</evidence>
<dbReference type="FunFam" id="3.40.390.10:FF:000009">
    <property type="entry name" value="Oligopeptidase A"/>
    <property type="match status" value="1"/>
</dbReference>
<keyword evidence="2 7" id="KW-0645">Protease</keyword>
<dbReference type="PANTHER" id="PTHR43660">
    <property type="entry name" value="DIPEPTIDYL CARBOXYPEPTIDASE"/>
    <property type="match status" value="1"/>
</dbReference>
<keyword evidence="4 7" id="KW-0378">Hydrolase</keyword>
<evidence type="ECO:0000256" key="1">
    <source>
        <dbReference type="ARBA" id="ARBA00006040"/>
    </source>
</evidence>
<evidence type="ECO:0000256" key="7">
    <source>
        <dbReference type="RuleBase" id="RU003435"/>
    </source>
</evidence>
<comment type="similarity">
    <text evidence="1 7">Belongs to the peptidase M3 family.</text>
</comment>
<organism evidence="9 10">
    <name type="scientific">Flavivirga eckloniae</name>
    <dbReference type="NCBI Taxonomy" id="1803846"/>
    <lineage>
        <taxon>Bacteria</taxon>
        <taxon>Pseudomonadati</taxon>
        <taxon>Bacteroidota</taxon>
        <taxon>Flavobacteriia</taxon>
        <taxon>Flavobacteriales</taxon>
        <taxon>Flavobacteriaceae</taxon>
        <taxon>Flavivirga</taxon>
    </lineage>
</organism>
<dbReference type="PANTHER" id="PTHR43660:SF1">
    <property type="entry name" value="DIPEPTIDYL CARBOXYPEPTIDASE"/>
    <property type="match status" value="1"/>
</dbReference>
<evidence type="ECO:0000313" key="10">
    <source>
        <dbReference type="Proteomes" id="UP000235826"/>
    </source>
</evidence>
<dbReference type="Gene3D" id="3.40.390.10">
    <property type="entry name" value="Collagenase (Catalytic Domain)"/>
    <property type="match status" value="1"/>
</dbReference>
<dbReference type="InterPro" id="IPR024077">
    <property type="entry name" value="Neurolysin/TOP_dom2"/>
</dbReference>
<dbReference type="GO" id="GO:0004180">
    <property type="term" value="F:carboxypeptidase activity"/>
    <property type="evidence" value="ECO:0007669"/>
    <property type="project" value="TreeGrafter"/>
</dbReference>
<evidence type="ECO:0000259" key="8">
    <source>
        <dbReference type="Pfam" id="PF01432"/>
    </source>
</evidence>
<dbReference type="InterPro" id="IPR001567">
    <property type="entry name" value="Pept_M3A_M3B_dom"/>
</dbReference>
<evidence type="ECO:0000256" key="5">
    <source>
        <dbReference type="ARBA" id="ARBA00022833"/>
    </source>
</evidence>
<dbReference type="OrthoDB" id="9773538at2"/>